<dbReference type="Proteomes" id="UP000192739">
    <property type="component" value="Unassembled WGS sequence"/>
</dbReference>
<dbReference type="AlphaFoldDB" id="A0A1E3S9J5"/>
<keyword evidence="1" id="KW-1133">Transmembrane helix</keyword>
<feature type="transmembrane region" description="Helical" evidence="1">
    <location>
        <begin position="12"/>
        <end position="32"/>
    </location>
</feature>
<dbReference type="STRING" id="28445.BHQ20_20275"/>
<sequence>MQNREGCTMRWVLGIVGAAAVLASLLVLPLPLSLQAVDRTGVPITCGTGLHPDYNLAAREDALNKDLQSSFGALYVPSDYENQCAAIITTRRGIAYSVLVTGGALLGTALLLSLRAAGFIDLSRESFRKASKQRVAPVLIPKSSPPPMRYYEDLDLVRMSLGIRVQH</sequence>
<proteinExistence type="predicted"/>
<feature type="transmembrane region" description="Helical" evidence="1">
    <location>
        <begin position="94"/>
        <end position="114"/>
    </location>
</feature>
<protein>
    <submittedName>
        <fullName evidence="2">Uncharacterized protein</fullName>
    </submittedName>
</protein>
<name>A0A1E3S9J5_MYCIE</name>
<evidence type="ECO:0000313" key="2">
    <source>
        <dbReference type="EMBL" id="ORB04698.1"/>
    </source>
</evidence>
<evidence type="ECO:0000313" key="3">
    <source>
        <dbReference type="Proteomes" id="UP000192739"/>
    </source>
</evidence>
<keyword evidence="1" id="KW-0472">Membrane</keyword>
<organism evidence="2 3">
    <name type="scientific">Mycobacterium intermedium</name>
    <dbReference type="NCBI Taxonomy" id="28445"/>
    <lineage>
        <taxon>Bacteria</taxon>
        <taxon>Bacillati</taxon>
        <taxon>Actinomycetota</taxon>
        <taxon>Actinomycetes</taxon>
        <taxon>Mycobacteriales</taxon>
        <taxon>Mycobacteriaceae</taxon>
        <taxon>Mycobacterium</taxon>
        <taxon>Mycobacterium simiae complex</taxon>
    </lineage>
</organism>
<dbReference type="EMBL" id="MVHT01000035">
    <property type="protein sequence ID" value="ORB04698.1"/>
    <property type="molecule type" value="Genomic_DNA"/>
</dbReference>
<accession>A0A1E3S9J5</accession>
<reference evidence="2 3" key="1">
    <citation type="submission" date="2017-02" db="EMBL/GenBank/DDBJ databases">
        <title>The new phylogeny of genus Mycobacterium.</title>
        <authorList>
            <person name="Tortoli E."/>
            <person name="Trovato A."/>
            <person name="Cirillo D.M."/>
        </authorList>
    </citation>
    <scope>NUCLEOTIDE SEQUENCE [LARGE SCALE GENOMIC DNA]</scope>
    <source>
        <strain evidence="2 3">DSM 44049</strain>
    </source>
</reference>
<keyword evidence="1" id="KW-0812">Transmembrane</keyword>
<evidence type="ECO:0000256" key="1">
    <source>
        <dbReference type="SAM" id="Phobius"/>
    </source>
</evidence>
<comment type="caution">
    <text evidence="2">The sequence shown here is derived from an EMBL/GenBank/DDBJ whole genome shotgun (WGS) entry which is preliminary data.</text>
</comment>
<keyword evidence="3" id="KW-1185">Reference proteome</keyword>
<gene>
    <name evidence="2" type="ORF">BST27_14325</name>
</gene>